<dbReference type="VEuPathDB" id="VectorBase:AMEC007955"/>
<evidence type="ECO:0000313" key="1">
    <source>
        <dbReference type="EnsemblMetazoa" id="AMEC007955-PA"/>
    </source>
</evidence>
<protein>
    <submittedName>
        <fullName evidence="1">Uncharacterized protein</fullName>
    </submittedName>
</protein>
<keyword evidence="2" id="KW-1185">Reference proteome</keyword>
<reference evidence="2" key="1">
    <citation type="submission" date="2014-01" db="EMBL/GenBank/DDBJ databases">
        <title>The Genome Sequence of Anopheles melas CM1001059_A (V2).</title>
        <authorList>
            <consortium name="The Broad Institute Genomics Platform"/>
            <person name="Neafsey D.E."/>
            <person name="Besansky N."/>
            <person name="Howell P."/>
            <person name="Walton C."/>
            <person name="Young S.K."/>
            <person name="Zeng Q."/>
            <person name="Gargeya S."/>
            <person name="Fitzgerald M."/>
            <person name="Haas B."/>
            <person name="Abouelleil A."/>
            <person name="Allen A.W."/>
            <person name="Alvarado L."/>
            <person name="Arachchi H.M."/>
            <person name="Berlin A.M."/>
            <person name="Chapman S.B."/>
            <person name="Gainer-Dewar J."/>
            <person name="Goldberg J."/>
            <person name="Griggs A."/>
            <person name="Gujja S."/>
            <person name="Hansen M."/>
            <person name="Howarth C."/>
            <person name="Imamovic A."/>
            <person name="Ireland A."/>
            <person name="Larimer J."/>
            <person name="McCowan C."/>
            <person name="Murphy C."/>
            <person name="Pearson M."/>
            <person name="Poon T.W."/>
            <person name="Priest M."/>
            <person name="Roberts A."/>
            <person name="Saif S."/>
            <person name="Shea T."/>
            <person name="Sisk P."/>
            <person name="Sykes S."/>
            <person name="Wortman J."/>
            <person name="Nusbaum C."/>
            <person name="Birren B."/>
        </authorList>
    </citation>
    <scope>NUCLEOTIDE SEQUENCE [LARGE SCALE GENOMIC DNA]</scope>
    <source>
        <strain evidence="2">CM1001059</strain>
    </source>
</reference>
<dbReference type="AlphaFoldDB" id="A0A182TTB2"/>
<dbReference type="EnsemblMetazoa" id="AMEC007955-RA">
    <property type="protein sequence ID" value="AMEC007955-PA"/>
    <property type="gene ID" value="AMEC007955"/>
</dbReference>
<proteinExistence type="predicted"/>
<reference evidence="1" key="2">
    <citation type="submission" date="2020-05" db="UniProtKB">
        <authorList>
            <consortium name="EnsemblMetazoa"/>
        </authorList>
    </citation>
    <scope>IDENTIFICATION</scope>
    <source>
        <strain evidence="1">CM1001059</strain>
    </source>
</reference>
<accession>A0A182TTB2</accession>
<evidence type="ECO:0000313" key="2">
    <source>
        <dbReference type="Proteomes" id="UP000075902"/>
    </source>
</evidence>
<name>A0A182TTB2_9DIPT</name>
<organism evidence="1 2">
    <name type="scientific">Anopheles melas</name>
    <dbReference type="NCBI Taxonomy" id="34690"/>
    <lineage>
        <taxon>Eukaryota</taxon>
        <taxon>Metazoa</taxon>
        <taxon>Ecdysozoa</taxon>
        <taxon>Arthropoda</taxon>
        <taxon>Hexapoda</taxon>
        <taxon>Insecta</taxon>
        <taxon>Pterygota</taxon>
        <taxon>Neoptera</taxon>
        <taxon>Endopterygota</taxon>
        <taxon>Diptera</taxon>
        <taxon>Nematocera</taxon>
        <taxon>Culicoidea</taxon>
        <taxon>Culicidae</taxon>
        <taxon>Anophelinae</taxon>
        <taxon>Anopheles</taxon>
    </lineage>
</organism>
<sequence length="108" mass="12002">MAWQRGHMNGSRVGSNVLRSMTLDWEILPAQTNRGAALGRFVPREGSCHHRRIHARVAAPDATVVVDVVTVRRRLAAERLWSAAHHHAAGLLLLLHVSTRPARRLALL</sequence>
<dbReference type="Proteomes" id="UP000075902">
    <property type="component" value="Unassembled WGS sequence"/>
</dbReference>